<evidence type="ECO:0000256" key="46">
    <source>
        <dbReference type="ARBA" id="ARBA00049521"/>
    </source>
</evidence>
<dbReference type="PANTHER" id="PTHR43775:SF23">
    <property type="entry name" value="FATTY ACID SYNTHASE 3"/>
    <property type="match status" value="1"/>
</dbReference>
<comment type="catalytic activity">
    <reaction evidence="11">
        <text>(3R)-hydroxydecanoyl-[ACP] = (2E)-decenoyl-[ACP] + H2O</text>
        <dbReference type="Rhea" id="RHEA:41860"/>
        <dbReference type="Rhea" id="RHEA-COMP:9638"/>
        <dbReference type="Rhea" id="RHEA-COMP:9639"/>
        <dbReference type="ChEBI" id="CHEBI:15377"/>
        <dbReference type="ChEBI" id="CHEBI:78466"/>
        <dbReference type="ChEBI" id="CHEBI:78467"/>
    </reaction>
    <physiologicalReaction direction="left-to-right" evidence="11">
        <dbReference type="Rhea" id="RHEA:41861"/>
    </physiologicalReaction>
</comment>
<dbReference type="SMART" id="SM00829">
    <property type="entry name" value="PKS_ER"/>
    <property type="match status" value="1"/>
</dbReference>
<evidence type="ECO:0000256" key="5">
    <source>
        <dbReference type="ARBA" id="ARBA00022799"/>
    </source>
</evidence>
<dbReference type="GO" id="GO:0004316">
    <property type="term" value="F:3-oxoacyl-[acyl-carrier-protein] reductase (NADPH) activity"/>
    <property type="evidence" value="ECO:0007669"/>
    <property type="project" value="UniProtKB-EC"/>
</dbReference>
<dbReference type="Pfam" id="PF08659">
    <property type="entry name" value="KR"/>
    <property type="match status" value="1"/>
</dbReference>
<evidence type="ECO:0000256" key="39">
    <source>
        <dbReference type="ARBA" id="ARBA00049019"/>
    </source>
</evidence>
<comment type="catalytic activity">
    <reaction evidence="46">
        <text>(2E)-decenoyl-[ACP] + NADPH + H(+) = decanoyl-[ACP] + NADP(+)</text>
        <dbReference type="Rhea" id="RHEA:41864"/>
        <dbReference type="Rhea" id="RHEA-COMP:9639"/>
        <dbReference type="Rhea" id="RHEA-COMP:9640"/>
        <dbReference type="ChEBI" id="CHEBI:15378"/>
        <dbReference type="ChEBI" id="CHEBI:57783"/>
        <dbReference type="ChEBI" id="CHEBI:58349"/>
        <dbReference type="ChEBI" id="CHEBI:78467"/>
        <dbReference type="ChEBI" id="CHEBI:78468"/>
    </reaction>
    <physiologicalReaction direction="left-to-right" evidence="46">
        <dbReference type="Rhea" id="RHEA:41865"/>
    </physiologicalReaction>
</comment>
<evidence type="ECO:0000256" key="7">
    <source>
        <dbReference type="ARBA" id="ARBA00022990"/>
    </source>
</evidence>
<dbReference type="Gene3D" id="3.40.366.10">
    <property type="entry name" value="Malonyl-Coenzyme A Acyl Carrier Protein, domain 2"/>
    <property type="match status" value="1"/>
</dbReference>
<sequence>MLTGQALLQFPVFSQTVERCNKILSPHGVHVNDILTNEQETNCNNILNSLVGITVMQIGLIDLLKSVNITPDYVIGHSIGELCCGYITNTFTIEQVMLSTYYIGLALNDSKLICGAMINIALGYEKVKSICPSDIEISSFGPNNCCISGPKASVKSFAAKLQANNILINELDCNDIPLHSHYLVPARAAILAHLNRIIPQTMTNSHVWTSSVCDTKLSYAEYFTNNLLSPTFFEKVIQLIPKNALTIEIAPHGILQNVMKDFSDTNVSLIQHHRKDNVKIFLQGLGKIYNTGSQPQLANLYPTVQFPVSRGTPMISPSIRWNHSTKLYTMQCHTLEKRIYSAERIATVSLKDEEMETFSGHVIDGRILVPATGYLVLVWETLCMLTQKLYAITSVVFEDVKFLRATHLQKQGSIELIITLQKATGNFEVTQGSNAVVSGRIRFPTNIANEKLSCSFLQKDNEEVEVMTTKDIYKELKLRGYQYNGLFRGLKSASTTGRQGHIIWNSNWVTFMDCMLQLKILGTDTRKLYVPTGIQKLVIDTELHGRYVRNRKSEDEGFLAKTYKDYDTIICGGIEMSGLKASPIARRKTTAIPVLEQHTFVPHRDGAEISFKDSVILSTHLALEHHQTMKPNIIELIEDCDNITEEELASPLFDEILSNLPLIQPTINLIARTDRFNGITFPPSITISPTKTFSKKDNAILVTGFNLLTKDKSETLKEALLSLQDNGFLLVRGKPVTNSDLTNITKTYSLVVVLEKRIKENHHITLLKKKRQSIRKTKVVRVNNYEFSWLEELKESLNADIESSTAARIILVGEKDPECGLLGFVNCLRKEPGGELIRGVFIQDETAPDFSLQEPLYAQQLELDLIMNVLHPGKVWGSYRHLPLNPPTLKPVYHAFVNQMIRGDLSSLNWLQGALTPMDYQHQNLVHIIYAPINFKDVMIATGKVTVDSLASRGRLEECFIGFEYVGIDNAGRRIMGICENRCISNMQQIDRKLCWSIPEEWTLQDAATVPSAYCTCCYALYIRAKMKKGDKVLIHSGTGAVGQAAIHLSLHKGCEVFTTVGTPEKRKFIRDTFPSIPESHIGNSRDTSFEQMILQQTKGRGVDIVLNSLAEEKLQASIRCLARGGCFLEIGKYDLQSDNLLDLAILSKGIKFFGIMLDNVFIASEKIRDHIYTVVNENLKAGAVKPLVRKVFQKDEVEAAFRYMAAGKHIGKIIIKVQEEDDFVNAPILALPRYYCPANKTYVILGGLGGFGLELADWLVIRGARNLVLISRSGIKNGYQHRKIELWKSYGVNVSIMSNIDASNTNKCEHILKTAEMLAPVDAIFNLAVVLNDKLCQNHTAETFQESFKAKAWATKNLDQLSRKICPQLRYFVVFSSVSCGRGNAGQTNYGMANSIMERICERRSREGLHGLAIQWGAVGDVGIVADMMDDDKEMIIGGTLQQKISSCIEKLEEFLLQEHPIVASMVVAEKCSSSFGATDIAGCVANIMSIKDLSSISHQTPLSELGMDSMMAVEIKQTLERDFDTFLTVQDIRTLNFAKLKKMSDTEAENAKDGTFGQDVNDLAGIKLLVRLVGQEQSSDVLVNLPTKQNNTKNDIFLLPGIEGSGSIFNPLGQKIEASATCIQYGMYNIGTSFTSISGITDCVLQHIVNSKKLREKFVIVGYSYGSVIAIELAHRLEKLKMQCRLVLIDGAPEYLKVIAQQQLQFSTIDEFQNNILLSIMDMMQSINSGKLLLDLNKCSNWDEKLDTFISHAPPAELGKQLSMNMKKVFCTTIYNHLLALREYDVTQMPKIASPVILLKPTESSVKFAEEDYGLSKITTGNIEVHYVNGNHITIVDSDEVLAAINGKRIEN</sequence>
<comment type="catalytic activity">
    <reaction evidence="15">
        <text>(3R)-hydroxyhexadecanoyl-[ACP] = (2E)-hexadecenoyl-[ACP] + H2O</text>
        <dbReference type="Rhea" id="RHEA:41908"/>
        <dbReference type="Rhea" id="RHEA-COMP:9650"/>
        <dbReference type="Rhea" id="RHEA-COMP:9651"/>
        <dbReference type="ChEBI" id="CHEBI:15377"/>
        <dbReference type="ChEBI" id="CHEBI:78480"/>
        <dbReference type="ChEBI" id="CHEBI:78481"/>
    </reaction>
    <physiologicalReaction direction="left-to-right" evidence="15">
        <dbReference type="Rhea" id="RHEA:41909"/>
    </physiologicalReaction>
</comment>
<feature type="active site" description="Proton donor; for dehydratase activity" evidence="48">
    <location>
        <position position="513"/>
    </location>
</feature>
<comment type="catalytic activity">
    <reaction evidence="12">
        <text>a (3R)-hydroxyacyl-[ACP] = a (2E)-enoyl-[ACP] + H2O</text>
        <dbReference type="Rhea" id="RHEA:13097"/>
        <dbReference type="Rhea" id="RHEA-COMP:9925"/>
        <dbReference type="Rhea" id="RHEA-COMP:9945"/>
        <dbReference type="ChEBI" id="CHEBI:15377"/>
        <dbReference type="ChEBI" id="CHEBI:78784"/>
        <dbReference type="ChEBI" id="CHEBI:78827"/>
        <dbReference type="EC" id="4.2.1.59"/>
    </reaction>
    <physiologicalReaction direction="left-to-right" evidence="12">
        <dbReference type="Rhea" id="RHEA:13098"/>
    </physiologicalReaction>
</comment>
<keyword evidence="4" id="KW-0808">Transferase</keyword>
<dbReference type="PANTHER" id="PTHR43775">
    <property type="entry name" value="FATTY ACID SYNTHASE"/>
    <property type="match status" value="1"/>
</dbReference>
<feature type="domain" description="PKS/mFAS DH" evidence="50">
    <location>
        <begin position="325"/>
        <end position="590"/>
    </location>
</feature>
<dbReference type="SUPFAM" id="SSF47336">
    <property type="entry name" value="ACP-like"/>
    <property type="match status" value="1"/>
</dbReference>
<evidence type="ECO:0000256" key="31">
    <source>
        <dbReference type="ARBA" id="ARBA00048289"/>
    </source>
</evidence>
<dbReference type="SUPFAM" id="SSF52151">
    <property type="entry name" value="FabD/lysophospholipase-like"/>
    <property type="match status" value="1"/>
</dbReference>
<evidence type="ECO:0000256" key="41">
    <source>
        <dbReference type="ARBA" id="ARBA00049171"/>
    </source>
</evidence>
<dbReference type="Pfam" id="PF00975">
    <property type="entry name" value="Thioesterase"/>
    <property type="match status" value="1"/>
</dbReference>
<dbReference type="SUPFAM" id="SSF51735">
    <property type="entry name" value="NAD(P)-binding Rossmann-fold domains"/>
    <property type="match status" value="2"/>
</dbReference>
<comment type="catalytic activity">
    <reaction evidence="28">
        <text>acetyl-[ACP] + malonyl-[ACP] + H(+) = 3-oxobutanoyl-[ACP] + holo-[ACP] + CO2</text>
        <dbReference type="Rhea" id="RHEA:41800"/>
        <dbReference type="Rhea" id="RHEA-COMP:9621"/>
        <dbReference type="Rhea" id="RHEA-COMP:9623"/>
        <dbReference type="Rhea" id="RHEA-COMP:9625"/>
        <dbReference type="Rhea" id="RHEA-COMP:9685"/>
        <dbReference type="ChEBI" id="CHEBI:15378"/>
        <dbReference type="ChEBI" id="CHEBI:16526"/>
        <dbReference type="ChEBI" id="CHEBI:64479"/>
        <dbReference type="ChEBI" id="CHEBI:78446"/>
        <dbReference type="ChEBI" id="CHEBI:78449"/>
        <dbReference type="ChEBI" id="CHEBI:78450"/>
    </reaction>
    <physiologicalReaction direction="left-to-right" evidence="28">
        <dbReference type="Rhea" id="RHEA:41801"/>
    </physiologicalReaction>
</comment>
<comment type="catalytic activity">
    <reaction evidence="31">
        <text>tetradecanoyl-[ACP] + H2O = tetradecanoate + holo-[ACP] + H(+)</text>
        <dbReference type="Rhea" id="RHEA:30123"/>
        <dbReference type="Rhea" id="RHEA-COMP:9648"/>
        <dbReference type="Rhea" id="RHEA-COMP:9685"/>
        <dbReference type="ChEBI" id="CHEBI:15377"/>
        <dbReference type="ChEBI" id="CHEBI:15378"/>
        <dbReference type="ChEBI" id="CHEBI:30807"/>
        <dbReference type="ChEBI" id="CHEBI:64479"/>
        <dbReference type="ChEBI" id="CHEBI:78477"/>
        <dbReference type="EC" id="3.1.2.14"/>
    </reaction>
    <physiologicalReaction direction="left-to-right" evidence="31">
        <dbReference type="Rhea" id="RHEA:30124"/>
    </physiologicalReaction>
</comment>
<evidence type="ECO:0000256" key="44">
    <source>
        <dbReference type="ARBA" id="ARBA00049422"/>
    </source>
</evidence>
<evidence type="ECO:0000256" key="26">
    <source>
        <dbReference type="ARBA" id="ARBA00047897"/>
    </source>
</evidence>
<dbReference type="OrthoDB" id="329835at2759"/>
<dbReference type="Pfam" id="PF21149">
    <property type="entry name" value="FAS_pseudo-KR"/>
    <property type="match status" value="1"/>
</dbReference>
<comment type="catalytic activity">
    <reaction evidence="47">
        <text>octanoyl-[ACP] + malonyl-[ACP] + H(+) = 3-oxodecanoyl-[ACP] + holo-[ACP] + CO2</text>
        <dbReference type="Rhea" id="RHEA:41852"/>
        <dbReference type="Rhea" id="RHEA-COMP:9623"/>
        <dbReference type="Rhea" id="RHEA-COMP:9636"/>
        <dbReference type="Rhea" id="RHEA-COMP:9637"/>
        <dbReference type="Rhea" id="RHEA-COMP:9685"/>
        <dbReference type="ChEBI" id="CHEBI:15378"/>
        <dbReference type="ChEBI" id="CHEBI:16526"/>
        <dbReference type="ChEBI" id="CHEBI:64479"/>
        <dbReference type="ChEBI" id="CHEBI:78449"/>
        <dbReference type="ChEBI" id="CHEBI:78463"/>
        <dbReference type="ChEBI" id="CHEBI:78464"/>
    </reaction>
    <physiologicalReaction direction="left-to-right" evidence="47">
        <dbReference type="Rhea" id="RHEA:41853"/>
    </physiologicalReaction>
</comment>
<protein>
    <submittedName>
        <fullName evidence="51">Uncharacterized protein</fullName>
    </submittedName>
</protein>
<dbReference type="Proteomes" id="UP000279307">
    <property type="component" value="Chromosome 3"/>
</dbReference>
<evidence type="ECO:0000256" key="2">
    <source>
        <dbReference type="ARBA" id="ARBA00022450"/>
    </source>
</evidence>
<evidence type="ECO:0000256" key="13">
    <source>
        <dbReference type="ARBA" id="ARBA00023398"/>
    </source>
</evidence>
<evidence type="ECO:0000256" key="37">
    <source>
        <dbReference type="ARBA" id="ARBA00048704"/>
    </source>
</evidence>
<comment type="catalytic activity">
    <reaction evidence="44">
        <text>3-oxooctanoyl-[ACP] + NADPH + H(+) = (3R)-hydroxyoctanoyl-[ACP] + NADP(+)</text>
        <dbReference type="Rhea" id="RHEA:41840"/>
        <dbReference type="Rhea" id="RHEA-COMP:9633"/>
        <dbReference type="Rhea" id="RHEA-COMP:9634"/>
        <dbReference type="ChEBI" id="CHEBI:15378"/>
        <dbReference type="ChEBI" id="CHEBI:57783"/>
        <dbReference type="ChEBI" id="CHEBI:58349"/>
        <dbReference type="ChEBI" id="CHEBI:78460"/>
        <dbReference type="ChEBI" id="CHEBI:78461"/>
    </reaction>
    <physiologicalReaction direction="left-to-right" evidence="44">
        <dbReference type="Rhea" id="RHEA:41841"/>
    </physiologicalReaction>
</comment>
<dbReference type="InterPro" id="IPR029058">
    <property type="entry name" value="AB_hydrolase_fold"/>
</dbReference>
<comment type="catalytic activity">
    <reaction evidence="13">
        <text>(3R)-hydroxytetradecanoyl-[ACP] = (2E)-tetradecenoyl-[ACP] + H2O</text>
        <dbReference type="Rhea" id="RHEA:41892"/>
        <dbReference type="Rhea" id="RHEA-COMP:9646"/>
        <dbReference type="Rhea" id="RHEA-COMP:9647"/>
        <dbReference type="ChEBI" id="CHEBI:15377"/>
        <dbReference type="ChEBI" id="CHEBI:78474"/>
        <dbReference type="ChEBI" id="CHEBI:78475"/>
    </reaction>
    <physiologicalReaction direction="left-to-right" evidence="13">
        <dbReference type="Rhea" id="RHEA:41893"/>
    </physiologicalReaction>
</comment>
<dbReference type="InterPro" id="IPR014043">
    <property type="entry name" value="Acyl_transferase_dom"/>
</dbReference>
<comment type="catalytic activity">
    <reaction evidence="41">
        <text>(2E)-tetradecenoyl-[ACP] + NADPH + H(+) = tetradecanoyl-[ACP] + NADP(+)</text>
        <dbReference type="Rhea" id="RHEA:41896"/>
        <dbReference type="Rhea" id="RHEA-COMP:9647"/>
        <dbReference type="Rhea" id="RHEA-COMP:9648"/>
        <dbReference type="ChEBI" id="CHEBI:15378"/>
        <dbReference type="ChEBI" id="CHEBI:57783"/>
        <dbReference type="ChEBI" id="CHEBI:58349"/>
        <dbReference type="ChEBI" id="CHEBI:78475"/>
        <dbReference type="ChEBI" id="CHEBI:78477"/>
    </reaction>
    <physiologicalReaction direction="left-to-right" evidence="41">
        <dbReference type="Rhea" id="RHEA:41897"/>
    </physiologicalReaction>
</comment>
<dbReference type="Pfam" id="PF13602">
    <property type="entry name" value="ADH_zinc_N_2"/>
    <property type="match status" value="1"/>
</dbReference>
<comment type="caution">
    <text evidence="51">The sequence shown here is derived from an EMBL/GenBank/DDBJ whole genome shotgun (WGS) entry which is preliminary data.</text>
</comment>
<evidence type="ECO:0000256" key="17">
    <source>
        <dbReference type="ARBA" id="ARBA00023442"/>
    </source>
</evidence>
<evidence type="ECO:0000256" key="42">
    <source>
        <dbReference type="ARBA" id="ARBA00049263"/>
    </source>
</evidence>
<evidence type="ECO:0000256" key="19">
    <source>
        <dbReference type="ARBA" id="ARBA00047394"/>
    </source>
</evidence>
<evidence type="ECO:0000256" key="29">
    <source>
        <dbReference type="ARBA" id="ARBA00048051"/>
    </source>
</evidence>
<evidence type="ECO:0000256" key="14">
    <source>
        <dbReference type="ARBA" id="ARBA00023399"/>
    </source>
</evidence>
<evidence type="ECO:0000256" key="34">
    <source>
        <dbReference type="ARBA" id="ARBA00048571"/>
    </source>
</evidence>
<accession>A0A3L8DXI6</accession>
<evidence type="ECO:0000256" key="40">
    <source>
        <dbReference type="ARBA" id="ARBA00049109"/>
    </source>
</evidence>
<evidence type="ECO:0000256" key="43">
    <source>
        <dbReference type="ARBA" id="ARBA00049414"/>
    </source>
</evidence>
<dbReference type="InterPro" id="IPR036736">
    <property type="entry name" value="ACP-like_sf"/>
</dbReference>
<dbReference type="PROSITE" id="PS50075">
    <property type="entry name" value="CARRIER"/>
    <property type="match status" value="1"/>
</dbReference>
<keyword evidence="2" id="KW-0596">Phosphopantetheine</keyword>
<dbReference type="InterPro" id="IPR057326">
    <property type="entry name" value="KR_dom"/>
</dbReference>
<evidence type="ECO:0000256" key="22">
    <source>
        <dbReference type="ARBA" id="ARBA00047451"/>
    </source>
</evidence>
<comment type="catalytic activity">
    <reaction evidence="24">
        <text>dodecanoyl-[ACP] + malonyl-[ACP] + H(+) = 3-oxotetradecanoyl-[ACP] + holo-[ACP] + CO2</text>
        <dbReference type="Rhea" id="RHEA:41884"/>
        <dbReference type="Rhea" id="RHEA-COMP:9623"/>
        <dbReference type="Rhea" id="RHEA-COMP:9644"/>
        <dbReference type="Rhea" id="RHEA-COMP:9645"/>
        <dbReference type="Rhea" id="RHEA-COMP:9685"/>
        <dbReference type="ChEBI" id="CHEBI:15378"/>
        <dbReference type="ChEBI" id="CHEBI:16526"/>
        <dbReference type="ChEBI" id="CHEBI:64479"/>
        <dbReference type="ChEBI" id="CHEBI:65264"/>
        <dbReference type="ChEBI" id="CHEBI:78449"/>
        <dbReference type="ChEBI" id="CHEBI:78473"/>
    </reaction>
    <physiologicalReaction direction="left-to-right" evidence="24">
        <dbReference type="Rhea" id="RHEA:41885"/>
    </physiologicalReaction>
</comment>
<dbReference type="Gene3D" id="3.40.50.720">
    <property type="entry name" value="NAD(P)-binding Rossmann-like Domain"/>
    <property type="match status" value="1"/>
</dbReference>
<dbReference type="Gene3D" id="3.10.129.110">
    <property type="entry name" value="Polyketide synthase dehydratase"/>
    <property type="match status" value="1"/>
</dbReference>
<dbReference type="GO" id="GO:0004312">
    <property type="term" value="F:fatty acid synthase activity"/>
    <property type="evidence" value="ECO:0007669"/>
    <property type="project" value="TreeGrafter"/>
</dbReference>
<comment type="catalytic activity">
    <reaction evidence="16">
        <text>(3R)-hydroxybutanoyl-[ACP] = (2E)-butenoyl-[ACP] + H2O</text>
        <dbReference type="Rhea" id="RHEA:41808"/>
        <dbReference type="Rhea" id="RHEA-COMP:9626"/>
        <dbReference type="Rhea" id="RHEA-COMP:9627"/>
        <dbReference type="ChEBI" id="CHEBI:15377"/>
        <dbReference type="ChEBI" id="CHEBI:78451"/>
        <dbReference type="ChEBI" id="CHEBI:78453"/>
    </reaction>
    <physiologicalReaction direction="left-to-right" evidence="16">
        <dbReference type="Rhea" id="RHEA:41809"/>
    </physiologicalReaction>
</comment>
<feature type="region of interest" description="C-terminal hotdog fold" evidence="48">
    <location>
        <begin position="464"/>
        <end position="590"/>
    </location>
</feature>
<keyword evidence="3" id="KW-0597">Phosphoprotein</keyword>
<evidence type="ECO:0000256" key="1">
    <source>
        <dbReference type="ARBA" id="ARBA00005189"/>
    </source>
</evidence>
<evidence type="ECO:0000313" key="52">
    <source>
        <dbReference type="Proteomes" id="UP000279307"/>
    </source>
</evidence>
<dbReference type="InterPro" id="IPR013968">
    <property type="entry name" value="PKS_KR"/>
</dbReference>
<evidence type="ECO:0000256" key="8">
    <source>
        <dbReference type="ARBA" id="ARBA00023332"/>
    </source>
</evidence>
<dbReference type="InterPro" id="IPR011032">
    <property type="entry name" value="GroES-like_sf"/>
</dbReference>
<organism evidence="51 52">
    <name type="scientific">Ooceraea biroi</name>
    <name type="common">Clonal raider ant</name>
    <name type="synonym">Cerapachys biroi</name>
    <dbReference type="NCBI Taxonomy" id="2015173"/>
    <lineage>
        <taxon>Eukaryota</taxon>
        <taxon>Metazoa</taxon>
        <taxon>Ecdysozoa</taxon>
        <taxon>Arthropoda</taxon>
        <taxon>Hexapoda</taxon>
        <taxon>Insecta</taxon>
        <taxon>Pterygota</taxon>
        <taxon>Neoptera</taxon>
        <taxon>Endopterygota</taxon>
        <taxon>Hymenoptera</taxon>
        <taxon>Apocrita</taxon>
        <taxon>Aculeata</taxon>
        <taxon>Formicoidea</taxon>
        <taxon>Formicidae</taxon>
        <taxon>Dorylinae</taxon>
        <taxon>Ooceraea</taxon>
    </lineage>
</organism>
<comment type="catalytic activity">
    <reaction evidence="25">
        <text>(2E)-hexadecenoyl-[ACP] + NADPH + H(+) = hexadecanoyl-[ACP] + NADP(+)</text>
        <dbReference type="Rhea" id="RHEA:41912"/>
        <dbReference type="Rhea" id="RHEA-COMP:9651"/>
        <dbReference type="Rhea" id="RHEA-COMP:9652"/>
        <dbReference type="ChEBI" id="CHEBI:15378"/>
        <dbReference type="ChEBI" id="CHEBI:57783"/>
        <dbReference type="ChEBI" id="CHEBI:58349"/>
        <dbReference type="ChEBI" id="CHEBI:78481"/>
        <dbReference type="ChEBI" id="CHEBI:78483"/>
    </reaction>
    <physiologicalReaction direction="left-to-right" evidence="25">
        <dbReference type="Rhea" id="RHEA:41913"/>
    </physiologicalReaction>
</comment>
<dbReference type="EMBL" id="QOIP01000003">
    <property type="protein sequence ID" value="RLU25184.1"/>
    <property type="molecule type" value="Genomic_DNA"/>
</dbReference>
<keyword evidence="7" id="KW-0007">Acetylation</keyword>
<dbReference type="InterPro" id="IPR049391">
    <property type="entry name" value="FAS_pseudo-KR"/>
</dbReference>
<evidence type="ECO:0000313" key="51">
    <source>
        <dbReference type="EMBL" id="RLU25184.1"/>
    </source>
</evidence>
<dbReference type="SUPFAM" id="SSF53474">
    <property type="entry name" value="alpha/beta-Hydrolases"/>
    <property type="match status" value="1"/>
</dbReference>
<dbReference type="Gene3D" id="3.40.50.1820">
    <property type="entry name" value="alpha/beta hydrolase"/>
    <property type="match status" value="1"/>
</dbReference>
<dbReference type="Gene3D" id="3.90.180.10">
    <property type="entry name" value="Medium-chain alcohol dehydrogenases, catalytic domain"/>
    <property type="match status" value="1"/>
</dbReference>
<comment type="catalytic activity">
    <reaction evidence="37">
        <text>hexadecanoyl-[ACP] + H2O = hexadecanoate + holo-[ACP] + H(+)</text>
        <dbReference type="Rhea" id="RHEA:41932"/>
        <dbReference type="Rhea" id="RHEA-COMP:9652"/>
        <dbReference type="Rhea" id="RHEA-COMP:9685"/>
        <dbReference type="ChEBI" id="CHEBI:7896"/>
        <dbReference type="ChEBI" id="CHEBI:15377"/>
        <dbReference type="ChEBI" id="CHEBI:15378"/>
        <dbReference type="ChEBI" id="CHEBI:64479"/>
        <dbReference type="ChEBI" id="CHEBI:78483"/>
        <dbReference type="EC" id="3.1.2.14"/>
    </reaction>
    <physiologicalReaction direction="left-to-right" evidence="37">
        <dbReference type="Rhea" id="RHEA:41933"/>
    </physiologicalReaction>
</comment>
<dbReference type="SUPFAM" id="SSF50129">
    <property type="entry name" value="GroES-like"/>
    <property type="match status" value="1"/>
</dbReference>
<evidence type="ECO:0000256" key="30">
    <source>
        <dbReference type="ARBA" id="ARBA00048281"/>
    </source>
</evidence>
<comment type="catalytic activity">
    <reaction evidence="42">
        <text>3-oxododecanoyl-[ACP] + NADPH + H(+) = (3R)-hydroxydodecanoyl-[ACP] + NADP(+)</text>
        <dbReference type="Rhea" id="RHEA:41872"/>
        <dbReference type="Rhea" id="RHEA-COMP:9641"/>
        <dbReference type="Rhea" id="RHEA-COMP:9642"/>
        <dbReference type="ChEBI" id="CHEBI:15378"/>
        <dbReference type="ChEBI" id="CHEBI:57783"/>
        <dbReference type="ChEBI" id="CHEBI:58349"/>
        <dbReference type="ChEBI" id="CHEBI:78469"/>
        <dbReference type="ChEBI" id="CHEBI:78470"/>
    </reaction>
    <physiologicalReaction direction="left-to-right" evidence="42">
        <dbReference type="Rhea" id="RHEA:41873"/>
    </physiologicalReaction>
</comment>
<evidence type="ECO:0000256" key="33">
    <source>
        <dbReference type="ARBA" id="ARBA00048506"/>
    </source>
</evidence>
<evidence type="ECO:0000256" key="11">
    <source>
        <dbReference type="ARBA" id="ARBA00023388"/>
    </source>
</evidence>
<dbReference type="SMART" id="SM00822">
    <property type="entry name" value="PKS_KR"/>
    <property type="match status" value="1"/>
</dbReference>
<comment type="function">
    <text evidence="17">Fatty acid synthetase is a multifunctional enzyme that catalyzes the de novo biosynthesis of long-chain saturated fatty acids starting from acetyl-CoA and malonyl-CoA in the presence of NADPH. This multifunctional protein contains 7 catalytic activities and a site for the binding of the prosthetic group 4'-phosphopantetheine of the acyl carrier protein ([ACP]) domain.</text>
</comment>
<feature type="region of interest" description="N-terminal hotdog fold" evidence="48">
    <location>
        <begin position="325"/>
        <end position="450"/>
    </location>
</feature>
<evidence type="ECO:0000256" key="27">
    <source>
        <dbReference type="ARBA" id="ARBA00047953"/>
    </source>
</evidence>
<dbReference type="InterPro" id="IPR050091">
    <property type="entry name" value="PKS_NRPS_Biosynth_Enz"/>
</dbReference>
<dbReference type="GO" id="GO:0016297">
    <property type="term" value="F:fatty acyl-[ACP] hydrolase activity"/>
    <property type="evidence" value="ECO:0007669"/>
    <property type="project" value="UniProtKB-EC"/>
</dbReference>
<comment type="catalytic activity">
    <reaction evidence="39">
        <text>(2E)-octadecenoyl-[ACP] + NADPH + H(+) = octadecanoyl-[ACP] + NADP(+)</text>
        <dbReference type="Rhea" id="RHEA:41928"/>
        <dbReference type="Rhea" id="RHEA-COMP:9655"/>
        <dbReference type="Rhea" id="RHEA-COMP:9656"/>
        <dbReference type="ChEBI" id="CHEBI:15378"/>
        <dbReference type="ChEBI" id="CHEBI:57783"/>
        <dbReference type="ChEBI" id="CHEBI:58349"/>
        <dbReference type="ChEBI" id="CHEBI:78489"/>
        <dbReference type="ChEBI" id="CHEBI:78495"/>
    </reaction>
    <physiologicalReaction direction="left-to-right" evidence="39">
        <dbReference type="Rhea" id="RHEA:41929"/>
    </physiologicalReaction>
</comment>
<dbReference type="Pfam" id="PF21089">
    <property type="entry name" value="PKS_DH_N"/>
    <property type="match status" value="1"/>
</dbReference>
<comment type="catalytic activity">
    <reaction evidence="43">
        <text>3-oxohexadecanoyl-[ACP] + NADPH + H(+) = (3R)-hydroxyhexadecanoyl-[ACP] + NADP(+)</text>
        <dbReference type="Rhea" id="RHEA:41904"/>
        <dbReference type="Rhea" id="RHEA-COMP:9649"/>
        <dbReference type="Rhea" id="RHEA-COMP:9650"/>
        <dbReference type="ChEBI" id="CHEBI:15378"/>
        <dbReference type="ChEBI" id="CHEBI:57783"/>
        <dbReference type="ChEBI" id="CHEBI:58349"/>
        <dbReference type="ChEBI" id="CHEBI:78478"/>
        <dbReference type="ChEBI" id="CHEBI:78480"/>
    </reaction>
    <physiologicalReaction direction="left-to-right" evidence="43">
        <dbReference type="Rhea" id="RHEA:41905"/>
    </physiologicalReaction>
</comment>
<dbReference type="Gene3D" id="1.10.1200.10">
    <property type="entry name" value="ACP-like"/>
    <property type="match status" value="1"/>
</dbReference>
<comment type="catalytic activity">
    <reaction evidence="30">
        <text>(2E)-dodecenoyl-[ACP] + NADPH + H(+) = dodecanoyl-[ACP] + NADP(+)</text>
        <dbReference type="Rhea" id="RHEA:41880"/>
        <dbReference type="Rhea" id="RHEA-COMP:9643"/>
        <dbReference type="Rhea" id="RHEA-COMP:9644"/>
        <dbReference type="ChEBI" id="CHEBI:15378"/>
        <dbReference type="ChEBI" id="CHEBI:57783"/>
        <dbReference type="ChEBI" id="CHEBI:58349"/>
        <dbReference type="ChEBI" id="CHEBI:65264"/>
        <dbReference type="ChEBI" id="CHEBI:78472"/>
    </reaction>
    <physiologicalReaction direction="left-to-right" evidence="30">
        <dbReference type="Rhea" id="RHEA:41881"/>
    </physiologicalReaction>
</comment>
<comment type="catalytic activity">
    <reaction evidence="18">
        <text>3-oxooctadecanoyl-[ACP] + NADPH + H(+) = (3R)-hydroxyoctadecanoyl-[ACP] + NADP(+)</text>
        <dbReference type="Rhea" id="RHEA:41920"/>
        <dbReference type="Rhea" id="RHEA-COMP:9653"/>
        <dbReference type="Rhea" id="RHEA-COMP:9654"/>
        <dbReference type="ChEBI" id="CHEBI:15378"/>
        <dbReference type="ChEBI" id="CHEBI:57783"/>
        <dbReference type="ChEBI" id="CHEBI:58349"/>
        <dbReference type="ChEBI" id="CHEBI:78487"/>
        <dbReference type="ChEBI" id="CHEBI:78488"/>
    </reaction>
    <physiologicalReaction direction="left-to-right" evidence="18">
        <dbReference type="Rhea" id="RHEA:41921"/>
    </physiologicalReaction>
</comment>
<evidence type="ECO:0000256" key="9">
    <source>
        <dbReference type="ARBA" id="ARBA00023351"/>
    </source>
</evidence>
<feature type="domain" description="Carrier" evidence="49">
    <location>
        <begin position="1476"/>
        <end position="1553"/>
    </location>
</feature>
<dbReference type="InterPro" id="IPR036291">
    <property type="entry name" value="NAD(P)-bd_dom_sf"/>
</dbReference>
<comment type="catalytic activity">
    <reaction evidence="19">
        <text>hexanoyl-[ACP] + malonyl-[ACP] + H(+) = 3-oxooctanoyl-[ACP] + holo-[ACP] + CO2</text>
        <dbReference type="Rhea" id="RHEA:41836"/>
        <dbReference type="Rhea" id="RHEA-COMP:9623"/>
        <dbReference type="Rhea" id="RHEA-COMP:9632"/>
        <dbReference type="Rhea" id="RHEA-COMP:9633"/>
        <dbReference type="Rhea" id="RHEA-COMP:9685"/>
        <dbReference type="ChEBI" id="CHEBI:15378"/>
        <dbReference type="ChEBI" id="CHEBI:16526"/>
        <dbReference type="ChEBI" id="CHEBI:64479"/>
        <dbReference type="ChEBI" id="CHEBI:78449"/>
        <dbReference type="ChEBI" id="CHEBI:78459"/>
        <dbReference type="ChEBI" id="CHEBI:78460"/>
    </reaction>
    <physiologicalReaction direction="left-to-right" evidence="19">
        <dbReference type="Rhea" id="RHEA:41837"/>
    </physiologicalReaction>
</comment>
<dbReference type="GO" id="GO:0004313">
    <property type="term" value="F:[acyl-carrier-protein] S-acetyltransferase activity"/>
    <property type="evidence" value="ECO:0007669"/>
    <property type="project" value="UniProtKB-EC"/>
</dbReference>
<comment type="catalytic activity">
    <reaction evidence="32">
        <text>(2E)-octenoyl-[ACP] + NADPH + H(+) = octanoyl-[ACP] + NADP(+)</text>
        <dbReference type="Rhea" id="RHEA:41848"/>
        <dbReference type="Rhea" id="RHEA-COMP:9635"/>
        <dbReference type="Rhea" id="RHEA-COMP:9636"/>
        <dbReference type="ChEBI" id="CHEBI:15378"/>
        <dbReference type="ChEBI" id="CHEBI:57783"/>
        <dbReference type="ChEBI" id="CHEBI:58349"/>
        <dbReference type="ChEBI" id="CHEBI:78462"/>
        <dbReference type="ChEBI" id="CHEBI:78463"/>
    </reaction>
    <physiologicalReaction direction="left-to-right" evidence="32">
        <dbReference type="Rhea" id="RHEA:41849"/>
    </physiologicalReaction>
</comment>
<dbReference type="SMART" id="SM00827">
    <property type="entry name" value="PKS_AT"/>
    <property type="match status" value="1"/>
</dbReference>
<keyword evidence="6" id="KW-0663">Pyridoxal phosphate</keyword>
<dbReference type="GO" id="GO:0004315">
    <property type="term" value="F:3-oxoacyl-[acyl-carrier-protein] synthase activity"/>
    <property type="evidence" value="ECO:0007669"/>
    <property type="project" value="UniProtKB-EC"/>
</dbReference>
<gene>
    <name evidence="51" type="ORF">DMN91_003276</name>
</gene>
<evidence type="ECO:0000256" key="20">
    <source>
        <dbReference type="ARBA" id="ARBA00047400"/>
    </source>
</evidence>
<dbReference type="InterPro" id="IPR016035">
    <property type="entry name" value="Acyl_Trfase/lysoPLipase"/>
</dbReference>
<evidence type="ECO:0000256" key="32">
    <source>
        <dbReference type="ARBA" id="ARBA00048420"/>
    </source>
</evidence>
<evidence type="ECO:0000256" key="38">
    <source>
        <dbReference type="ARBA" id="ARBA00048935"/>
    </source>
</evidence>
<dbReference type="GO" id="GO:0031177">
    <property type="term" value="F:phosphopantetheine binding"/>
    <property type="evidence" value="ECO:0007669"/>
    <property type="project" value="InterPro"/>
</dbReference>
<dbReference type="InterPro" id="IPR020806">
    <property type="entry name" value="PKS_PP-bd"/>
</dbReference>
<comment type="catalytic activity">
    <reaction evidence="36">
        <text>holo-[ACP] + acetyl-CoA = acetyl-[ACP] + CoA</text>
        <dbReference type="Rhea" id="RHEA:41788"/>
        <dbReference type="Rhea" id="RHEA-COMP:9621"/>
        <dbReference type="Rhea" id="RHEA-COMP:9685"/>
        <dbReference type="ChEBI" id="CHEBI:57287"/>
        <dbReference type="ChEBI" id="CHEBI:57288"/>
        <dbReference type="ChEBI" id="CHEBI:64479"/>
        <dbReference type="ChEBI" id="CHEBI:78446"/>
        <dbReference type="EC" id="2.3.1.38"/>
    </reaction>
    <physiologicalReaction direction="left-to-right" evidence="36">
        <dbReference type="Rhea" id="RHEA:41789"/>
    </physiologicalReaction>
</comment>
<name>A0A3L8DXI6_OOCBI</name>
<dbReference type="SMART" id="SM00823">
    <property type="entry name" value="PKS_PP"/>
    <property type="match status" value="1"/>
</dbReference>
<dbReference type="InterPro" id="IPR049900">
    <property type="entry name" value="PKS_mFAS_DH"/>
</dbReference>
<evidence type="ECO:0000256" key="4">
    <source>
        <dbReference type="ARBA" id="ARBA00022679"/>
    </source>
</evidence>
<comment type="catalytic activity">
    <reaction evidence="20">
        <text>a (3R)-hydroxyacyl-[ACP] + NADP(+) = a 3-oxoacyl-[ACP] + NADPH + H(+)</text>
        <dbReference type="Rhea" id="RHEA:17397"/>
        <dbReference type="Rhea" id="RHEA-COMP:9916"/>
        <dbReference type="Rhea" id="RHEA-COMP:9945"/>
        <dbReference type="ChEBI" id="CHEBI:15378"/>
        <dbReference type="ChEBI" id="CHEBI:57783"/>
        <dbReference type="ChEBI" id="CHEBI:58349"/>
        <dbReference type="ChEBI" id="CHEBI:78776"/>
        <dbReference type="ChEBI" id="CHEBI:78827"/>
        <dbReference type="EC" id="1.1.1.100"/>
    </reaction>
    <physiologicalReaction direction="right-to-left" evidence="20">
        <dbReference type="Rhea" id="RHEA:17399"/>
    </physiologicalReaction>
</comment>
<evidence type="ECO:0000256" key="35">
    <source>
        <dbReference type="ARBA" id="ARBA00048650"/>
    </source>
</evidence>
<comment type="catalytic activity">
    <reaction evidence="35">
        <text>a 2,3-saturated acyl-[ACP] + NADP(+) = a (2E)-enoyl-[ACP] + NADPH + H(+)</text>
        <dbReference type="Rhea" id="RHEA:22564"/>
        <dbReference type="Rhea" id="RHEA-COMP:9925"/>
        <dbReference type="Rhea" id="RHEA-COMP:9926"/>
        <dbReference type="ChEBI" id="CHEBI:15378"/>
        <dbReference type="ChEBI" id="CHEBI:57783"/>
        <dbReference type="ChEBI" id="CHEBI:58349"/>
        <dbReference type="ChEBI" id="CHEBI:78784"/>
        <dbReference type="ChEBI" id="CHEBI:78785"/>
        <dbReference type="EC" id="1.3.1.39"/>
    </reaction>
    <physiologicalReaction direction="right-to-left" evidence="35">
        <dbReference type="Rhea" id="RHEA:22566"/>
    </physiologicalReaction>
</comment>
<evidence type="ECO:0000256" key="10">
    <source>
        <dbReference type="ARBA" id="ARBA00023373"/>
    </source>
</evidence>
<proteinExistence type="predicted"/>
<dbReference type="InterPro" id="IPR001227">
    <property type="entry name" value="Ac_transferase_dom_sf"/>
</dbReference>
<dbReference type="InterPro" id="IPR049552">
    <property type="entry name" value="PKS_DH_N"/>
</dbReference>
<dbReference type="GO" id="GO:0019171">
    <property type="term" value="F:(3R)-hydroxyacyl-[acyl-carrier-protein] dehydratase activity"/>
    <property type="evidence" value="ECO:0007669"/>
    <property type="project" value="UniProtKB-EC"/>
</dbReference>
<evidence type="ECO:0000256" key="18">
    <source>
        <dbReference type="ARBA" id="ARBA00047300"/>
    </source>
</evidence>
<evidence type="ECO:0000256" key="47">
    <source>
        <dbReference type="ARBA" id="ARBA00049533"/>
    </source>
</evidence>
<dbReference type="InterPro" id="IPR009081">
    <property type="entry name" value="PP-bd_ACP"/>
</dbReference>
<evidence type="ECO:0000256" key="12">
    <source>
        <dbReference type="ARBA" id="ARBA00023394"/>
    </source>
</evidence>
<comment type="catalytic activity">
    <reaction evidence="22">
        <text>tetradecanoyl-[ACP] + malonyl-[ACP] + H(+) = 3-oxohexadecanoyl-[ACP] + holo-[ACP] + CO2</text>
        <dbReference type="Rhea" id="RHEA:41900"/>
        <dbReference type="Rhea" id="RHEA-COMP:9623"/>
        <dbReference type="Rhea" id="RHEA-COMP:9648"/>
        <dbReference type="Rhea" id="RHEA-COMP:9649"/>
        <dbReference type="Rhea" id="RHEA-COMP:9685"/>
        <dbReference type="ChEBI" id="CHEBI:15378"/>
        <dbReference type="ChEBI" id="CHEBI:16526"/>
        <dbReference type="ChEBI" id="CHEBI:64479"/>
        <dbReference type="ChEBI" id="CHEBI:78449"/>
        <dbReference type="ChEBI" id="CHEBI:78477"/>
        <dbReference type="ChEBI" id="CHEBI:78478"/>
    </reaction>
    <physiologicalReaction direction="left-to-right" evidence="22">
        <dbReference type="Rhea" id="RHEA:41901"/>
    </physiologicalReaction>
</comment>
<comment type="catalytic activity">
    <reaction evidence="9">
        <text>(3R)-hydroxydodecanoyl-[ACP] = (2E)-dodecenoyl-[ACP] + H2O</text>
        <dbReference type="Rhea" id="RHEA:41876"/>
        <dbReference type="Rhea" id="RHEA-COMP:9642"/>
        <dbReference type="Rhea" id="RHEA-COMP:9643"/>
        <dbReference type="ChEBI" id="CHEBI:15377"/>
        <dbReference type="ChEBI" id="CHEBI:78470"/>
        <dbReference type="ChEBI" id="CHEBI:78472"/>
    </reaction>
    <physiologicalReaction direction="left-to-right" evidence="9">
        <dbReference type="Rhea" id="RHEA:41877"/>
    </physiologicalReaction>
</comment>
<dbReference type="InterPro" id="IPR001031">
    <property type="entry name" value="Thioesterase"/>
</dbReference>
<keyword evidence="5" id="KW-0702">S-nitrosylation</keyword>
<evidence type="ECO:0000256" key="15">
    <source>
        <dbReference type="ARBA" id="ARBA00023401"/>
    </source>
</evidence>
<comment type="catalytic activity">
    <reaction evidence="8">
        <text>(3R)-hydroxyoctanoyl-[ACP] = (2E)-octenoyl-[ACP] + H2O</text>
        <dbReference type="Rhea" id="RHEA:41844"/>
        <dbReference type="Rhea" id="RHEA-COMP:9634"/>
        <dbReference type="Rhea" id="RHEA-COMP:9635"/>
        <dbReference type="ChEBI" id="CHEBI:15377"/>
        <dbReference type="ChEBI" id="CHEBI:78461"/>
        <dbReference type="ChEBI" id="CHEBI:78462"/>
    </reaction>
    <physiologicalReaction direction="left-to-right" evidence="8">
        <dbReference type="Rhea" id="RHEA:41845"/>
    </physiologicalReaction>
</comment>
<comment type="catalytic activity">
    <reaction evidence="34">
        <text>3-oxohexanoyl-[ACP] + NADPH + H(+) = (3R)-hydroxyhexanoyl-[ACP] + NADP(+)</text>
        <dbReference type="Rhea" id="RHEA:41824"/>
        <dbReference type="Rhea" id="RHEA-COMP:9629"/>
        <dbReference type="Rhea" id="RHEA-COMP:9630"/>
        <dbReference type="ChEBI" id="CHEBI:15378"/>
        <dbReference type="ChEBI" id="CHEBI:57783"/>
        <dbReference type="ChEBI" id="CHEBI:58349"/>
        <dbReference type="ChEBI" id="CHEBI:78456"/>
        <dbReference type="ChEBI" id="CHEBI:78457"/>
    </reaction>
    <physiologicalReaction direction="left-to-right" evidence="34">
        <dbReference type="Rhea" id="RHEA:41825"/>
    </physiologicalReaction>
</comment>
<comment type="catalytic activity">
    <reaction evidence="29">
        <text>hexadecanoyl-[ACP] + malonyl-[ACP] + H(+) = 3-oxooctadecanoyl-[ACP] + holo-[ACP] + CO2</text>
        <dbReference type="Rhea" id="RHEA:41916"/>
        <dbReference type="Rhea" id="RHEA-COMP:9623"/>
        <dbReference type="Rhea" id="RHEA-COMP:9652"/>
        <dbReference type="Rhea" id="RHEA-COMP:9653"/>
        <dbReference type="Rhea" id="RHEA-COMP:9685"/>
        <dbReference type="ChEBI" id="CHEBI:15378"/>
        <dbReference type="ChEBI" id="CHEBI:16526"/>
        <dbReference type="ChEBI" id="CHEBI:64479"/>
        <dbReference type="ChEBI" id="CHEBI:78449"/>
        <dbReference type="ChEBI" id="CHEBI:78483"/>
        <dbReference type="ChEBI" id="CHEBI:78487"/>
    </reaction>
    <physiologicalReaction direction="left-to-right" evidence="29">
        <dbReference type="Rhea" id="RHEA:41917"/>
    </physiologicalReaction>
</comment>
<evidence type="ECO:0000256" key="28">
    <source>
        <dbReference type="ARBA" id="ARBA00047961"/>
    </source>
</evidence>
<evidence type="ECO:0000256" key="23">
    <source>
        <dbReference type="ARBA" id="ARBA00047500"/>
    </source>
</evidence>
<dbReference type="GO" id="GO:0141148">
    <property type="term" value="F:enoyl-[acyl-carrier-protein] reductase (NADPH) activity"/>
    <property type="evidence" value="ECO:0007669"/>
    <property type="project" value="UniProtKB-EC"/>
</dbReference>
<evidence type="ECO:0000256" key="45">
    <source>
        <dbReference type="ARBA" id="ARBA00049449"/>
    </source>
</evidence>
<evidence type="ECO:0000259" key="49">
    <source>
        <dbReference type="PROSITE" id="PS50075"/>
    </source>
</evidence>
<evidence type="ECO:0000256" key="25">
    <source>
        <dbReference type="ARBA" id="ARBA00047810"/>
    </source>
</evidence>
<dbReference type="FunFam" id="3.40.50.720:FF:000209">
    <property type="entry name" value="Polyketide synthase Pks12"/>
    <property type="match status" value="1"/>
</dbReference>
<comment type="catalytic activity">
    <reaction evidence="40">
        <text>decanoyl-[ACP] + malonyl-[ACP] + H(+) = 3-oxododecanoyl-[ACP] + holo-[ACP] + CO2</text>
        <dbReference type="Rhea" id="RHEA:41868"/>
        <dbReference type="Rhea" id="RHEA-COMP:9623"/>
        <dbReference type="Rhea" id="RHEA-COMP:9640"/>
        <dbReference type="Rhea" id="RHEA-COMP:9641"/>
        <dbReference type="Rhea" id="RHEA-COMP:9685"/>
        <dbReference type="ChEBI" id="CHEBI:15378"/>
        <dbReference type="ChEBI" id="CHEBI:16526"/>
        <dbReference type="ChEBI" id="CHEBI:64479"/>
        <dbReference type="ChEBI" id="CHEBI:78449"/>
        <dbReference type="ChEBI" id="CHEBI:78468"/>
        <dbReference type="ChEBI" id="CHEBI:78469"/>
    </reaction>
    <physiologicalReaction direction="left-to-right" evidence="40">
        <dbReference type="Rhea" id="RHEA:41869"/>
    </physiologicalReaction>
</comment>
<comment type="catalytic activity">
    <reaction evidence="23">
        <text>(2E)-butenoyl-[ACP] + NADPH + H(+) = butanoyl-[ACP] + NADP(+)</text>
        <dbReference type="Rhea" id="RHEA:41812"/>
        <dbReference type="Rhea" id="RHEA-COMP:9627"/>
        <dbReference type="Rhea" id="RHEA-COMP:9628"/>
        <dbReference type="ChEBI" id="CHEBI:15378"/>
        <dbReference type="ChEBI" id="CHEBI:57783"/>
        <dbReference type="ChEBI" id="CHEBI:58349"/>
        <dbReference type="ChEBI" id="CHEBI:78453"/>
        <dbReference type="ChEBI" id="CHEBI:78454"/>
    </reaction>
    <physiologicalReaction direction="left-to-right" evidence="23">
        <dbReference type="Rhea" id="RHEA:41813"/>
    </physiologicalReaction>
</comment>
<dbReference type="GO" id="GO:0006633">
    <property type="term" value="P:fatty acid biosynthetic process"/>
    <property type="evidence" value="ECO:0007669"/>
    <property type="project" value="TreeGrafter"/>
</dbReference>
<feature type="active site" description="Proton acceptor; for dehydratase activity" evidence="48">
    <location>
        <position position="361"/>
    </location>
</feature>
<evidence type="ECO:0000256" key="21">
    <source>
        <dbReference type="ARBA" id="ARBA00047440"/>
    </source>
</evidence>
<comment type="catalytic activity">
    <reaction evidence="10">
        <text>(3R)-hydroxyhexanoyl-[ACP] = (2E)-hexenoyl-[ACP] + H2O</text>
        <dbReference type="Rhea" id="RHEA:41828"/>
        <dbReference type="Rhea" id="RHEA-COMP:9630"/>
        <dbReference type="Rhea" id="RHEA-COMP:9631"/>
        <dbReference type="ChEBI" id="CHEBI:15377"/>
        <dbReference type="ChEBI" id="CHEBI:78457"/>
        <dbReference type="ChEBI" id="CHEBI:78458"/>
    </reaction>
    <physiologicalReaction direction="left-to-right" evidence="10">
        <dbReference type="Rhea" id="RHEA:41829"/>
    </physiologicalReaction>
</comment>
<evidence type="ECO:0000256" key="24">
    <source>
        <dbReference type="ARBA" id="ARBA00047578"/>
    </source>
</evidence>
<evidence type="ECO:0000256" key="36">
    <source>
        <dbReference type="ARBA" id="ARBA00048691"/>
    </source>
</evidence>
<evidence type="ECO:0000256" key="3">
    <source>
        <dbReference type="ARBA" id="ARBA00022553"/>
    </source>
</evidence>
<evidence type="ECO:0000256" key="48">
    <source>
        <dbReference type="PROSITE-ProRule" id="PRU01363"/>
    </source>
</evidence>
<evidence type="ECO:0000259" key="50">
    <source>
        <dbReference type="PROSITE" id="PS52019"/>
    </source>
</evidence>
<dbReference type="PROSITE" id="PS52019">
    <property type="entry name" value="PKS_MFAS_DH"/>
    <property type="match status" value="1"/>
</dbReference>
<dbReference type="InterPro" id="IPR020843">
    <property type="entry name" value="ER"/>
</dbReference>
<dbReference type="CDD" id="cd05195">
    <property type="entry name" value="enoyl_red"/>
    <property type="match status" value="1"/>
</dbReference>
<reference evidence="51 52" key="1">
    <citation type="journal article" date="2018" name="Genome Res.">
        <title>The genomic architecture and molecular evolution of ant odorant receptors.</title>
        <authorList>
            <person name="McKenzie S.K."/>
            <person name="Kronauer D.J.C."/>
        </authorList>
    </citation>
    <scope>NUCLEOTIDE SEQUENCE [LARGE SCALE GENOMIC DNA]</scope>
    <source>
        <strain evidence="51">Clonal line C1</strain>
    </source>
</reference>
<dbReference type="Pfam" id="PF00698">
    <property type="entry name" value="Acyl_transf_1"/>
    <property type="match status" value="1"/>
</dbReference>
<dbReference type="InterPro" id="IPR042104">
    <property type="entry name" value="PKS_dehydratase_sf"/>
</dbReference>
<dbReference type="Pfam" id="PF00550">
    <property type="entry name" value="PP-binding"/>
    <property type="match status" value="1"/>
</dbReference>
<evidence type="ECO:0000256" key="6">
    <source>
        <dbReference type="ARBA" id="ARBA00022898"/>
    </source>
</evidence>
<comment type="catalytic activity">
    <reaction evidence="38">
        <text>3-oxotetradecanoyl-[ACP] + NADPH + H(+) = (3R)-hydroxytetradecanoyl-[ACP] + NADP(+)</text>
        <dbReference type="Rhea" id="RHEA:41888"/>
        <dbReference type="Rhea" id="RHEA-COMP:9645"/>
        <dbReference type="Rhea" id="RHEA-COMP:9646"/>
        <dbReference type="ChEBI" id="CHEBI:15378"/>
        <dbReference type="ChEBI" id="CHEBI:57783"/>
        <dbReference type="ChEBI" id="CHEBI:58349"/>
        <dbReference type="ChEBI" id="CHEBI:78473"/>
        <dbReference type="ChEBI" id="CHEBI:78474"/>
    </reaction>
    <physiologicalReaction direction="left-to-right" evidence="38">
        <dbReference type="Rhea" id="RHEA:41889"/>
    </physiologicalReaction>
</comment>
<comment type="catalytic activity">
    <reaction evidence="27">
        <text>3-oxobutanoyl-[ACP] + NADPH + H(+) = (3R)-hydroxybutanoyl-[ACP] + NADP(+)</text>
        <dbReference type="Rhea" id="RHEA:41804"/>
        <dbReference type="Rhea" id="RHEA-COMP:9625"/>
        <dbReference type="Rhea" id="RHEA-COMP:9626"/>
        <dbReference type="ChEBI" id="CHEBI:15378"/>
        <dbReference type="ChEBI" id="CHEBI:57783"/>
        <dbReference type="ChEBI" id="CHEBI:58349"/>
        <dbReference type="ChEBI" id="CHEBI:78450"/>
        <dbReference type="ChEBI" id="CHEBI:78451"/>
    </reaction>
    <physiologicalReaction direction="left-to-right" evidence="27">
        <dbReference type="Rhea" id="RHEA:41805"/>
    </physiologicalReaction>
</comment>
<comment type="catalytic activity">
    <reaction evidence="33">
        <text>a fatty acyl-[ACP] + malonyl-[ACP] + H(+) = a 3-oxoacyl-[ACP] + holo-[ACP] + CO2</text>
        <dbReference type="Rhea" id="RHEA:22836"/>
        <dbReference type="Rhea" id="RHEA-COMP:9623"/>
        <dbReference type="Rhea" id="RHEA-COMP:9685"/>
        <dbReference type="Rhea" id="RHEA-COMP:9916"/>
        <dbReference type="Rhea" id="RHEA-COMP:14125"/>
        <dbReference type="ChEBI" id="CHEBI:15378"/>
        <dbReference type="ChEBI" id="CHEBI:16526"/>
        <dbReference type="ChEBI" id="CHEBI:64479"/>
        <dbReference type="ChEBI" id="CHEBI:78449"/>
        <dbReference type="ChEBI" id="CHEBI:78776"/>
        <dbReference type="ChEBI" id="CHEBI:138651"/>
        <dbReference type="EC" id="2.3.1.41"/>
    </reaction>
    <physiologicalReaction direction="left-to-right" evidence="33">
        <dbReference type="Rhea" id="RHEA:22837"/>
    </physiologicalReaction>
</comment>
<comment type="catalytic activity">
    <reaction evidence="26">
        <text>(2E)-hexenoyl-[ACP] + NADPH + H(+) = hexanoyl-[ACP] + NADP(+)</text>
        <dbReference type="Rhea" id="RHEA:41832"/>
        <dbReference type="Rhea" id="RHEA-COMP:9631"/>
        <dbReference type="Rhea" id="RHEA-COMP:9632"/>
        <dbReference type="ChEBI" id="CHEBI:15378"/>
        <dbReference type="ChEBI" id="CHEBI:57783"/>
        <dbReference type="ChEBI" id="CHEBI:58349"/>
        <dbReference type="ChEBI" id="CHEBI:78458"/>
        <dbReference type="ChEBI" id="CHEBI:78459"/>
    </reaction>
    <physiologicalReaction direction="left-to-right" evidence="26">
        <dbReference type="Rhea" id="RHEA:41833"/>
    </physiologicalReaction>
</comment>
<comment type="catalytic activity">
    <reaction evidence="45">
        <text>butanoyl-[ACP] + malonyl-[ACP] + H(+) = 3-oxohexanoyl-[ACP] + holo-[ACP] + CO2</text>
        <dbReference type="Rhea" id="RHEA:41820"/>
        <dbReference type="Rhea" id="RHEA-COMP:9623"/>
        <dbReference type="Rhea" id="RHEA-COMP:9628"/>
        <dbReference type="Rhea" id="RHEA-COMP:9629"/>
        <dbReference type="Rhea" id="RHEA-COMP:9685"/>
        <dbReference type="ChEBI" id="CHEBI:15378"/>
        <dbReference type="ChEBI" id="CHEBI:16526"/>
        <dbReference type="ChEBI" id="CHEBI:64479"/>
        <dbReference type="ChEBI" id="CHEBI:78449"/>
        <dbReference type="ChEBI" id="CHEBI:78454"/>
        <dbReference type="ChEBI" id="CHEBI:78456"/>
    </reaction>
    <physiologicalReaction direction="left-to-right" evidence="45">
        <dbReference type="Rhea" id="RHEA:41821"/>
    </physiologicalReaction>
</comment>
<comment type="pathway">
    <text evidence="1">Lipid metabolism.</text>
</comment>
<comment type="catalytic activity">
    <reaction evidence="21">
        <text>3-oxodecanoyl-[ACP] + NADPH + H(+) = (3R)-hydroxydecanoyl-[ACP] + NADP(+)</text>
        <dbReference type="Rhea" id="RHEA:41856"/>
        <dbReference type="Rhea" id="RHEA-COMP:9637"/>
        <dbReference type="Rhea" id="RHEA-COMP:9638"/>
        <dbReference type="ChEBI" id="CHEBI:15378"/>
        <dbReference type="ChEBI" id="CHEBI:57783"/>
        <dbReference type="ChEBI" id="CHEBI:58349"/>
        <dbReference type="ChEBI" id="CHEBI:78464"/>
        <dbReference type="ChEBI" id="CHEBI:78466"/>
    </reaction>
    <physiologicalReaction direction="left-to-right" evidence="21">
        <dbReference type="Rhea" id="RHEA:41857"/>
    </physiologicalReaction>
</comment>
<dbReference type="CDD" id="cd08954">
    <property type="entry name" value="KR_1_FAS_SDR_x"/>
    <property type="match status" value="1"/>
</dbReference>
<comment type="catalytic activity">
    <reaction evidence="14">
        <text>(3R)-hydroxyoctadecanoyl-[ACP] = (2E)-octadecenoyl-[ACP] + H2O</text>
        <dbReference type="Rhea" id="RHEA:41924"/>
        <dbReference type="Rhea" id="RHEA-COMP:9654"/>
        <dbReference type="Rhea" id="RHEA-COMP:9655"/>
        <dbReference type="ChEBI" id="CHEBI:15377"/>
        <dbReference type="ChEBI" id="CHEBI:78488"/>
        <dbReference type="ChEBI" id="CHEBI:78489"/>
    </reaction>
    <physiologicalReaction direction="left-to-right" evidence="14">
        <dbReference type="Rhea" id="RHEA:41925"/>
    </physiologicalReaction>
</comment>
<evidence type="ECO:0000256" key="16">
    <source>
        <dbReference type="ARBA" id="ARBA00023402"/>
    </source>
</evidence>